<accession>A0ABP8NWJ7</accession>
<sequence>MGAAARAQGLEADRGRSDQGQRVDVVVPAAAHAPVQAGGGTTGVATEQHAELGAARHPLPDAHPRPDRLVRGAQPVRVVDRHHRLAGHLAGEDHHAGPGGEHRLTVRAREVDPAMPR</sequence>
<feature type="compositionally biased region" description="Low complexity" evidence="1">
    <location>
        <begin position="23"/>
        <end position="36"/>
    </location>
</feature>
<evidence type="ECO:0000313" key="2">
    <source>
        <dbReference type="EMBL" id="GAA4476235.1"/>
    </source>
</evidence>
<dbReference type="EMBL" id="BAABFB010000029">
    <property type="protein sequence ID" value="GAA4476235.1"/>
    <property type="molecule type" value="Genomic_DNA"/>
</dbReference>
<comment type="caution">
    <text evidence="2">The sequence shown here is derived from an EMBL/GenBank/DDBJ whole genome shotgun (WGS) entry which is preliminary data.</text>
</comment>
<reference evidence="3" key="1">
    <citation type="journal article" date="2019" name="Int. J. Syst. Evol. Microbiol.">
        <title>The Global Catalogue of Microorganisms (GCM) 10K type strain sequencing project: providing services to taxonomists for standard genome sequencing and annotation.</title>
        <authorList>
            <consortium name="The Broad Institute Genomics Platform"/>
            <consortium name="The Broad Institute Genome Sequencing Center for Infectious Disease"/>
            <person name="Wu L."/>
            <person name="Ma J."/>
        </authorList>
    </citation>
    <scope>NUCLEOTIDE SEQUENCE [LARGE SCALE GENOMIC DNA]</scope>
    <source>
        <strain evidence="3">JCM 32206</strain>
    </source>
</reference>
<protein>
    <submittedName>
        <fullName evidence="2">Uncharacterized protein</fullName>
    </submittedName>
</protein>
<feature type="compositionally biased region" description="Basic and acidic residues" evidence="1">
    <location>
        <begin position="58"/>
        <end position="68"/>
    </location>
</feature>
<evidence type="ECO:0000313" key="3">
    <source>
        <dbReference type="Proteomes" id="UP001501183"/>
    </source>
</evidence>
<dbReference type="Proteomes" id="UP001501183">
    <property type="component" value="Unassembled WGS sequence"/>
</dbReference>
<feature type="region of interest" description="Disordered" evidence="1">
    <location>
        <begin position="1"/>
        <end position="68"/>
    </location>
</feature>
<feature type="compositionally biased region" description="Basic and acidic residues" evidence="1">
    <location>
        <begin position="11"/>
        <end position="21"/>
    </location>
</feature>
<name>A0ABP8NWJ7_9NOCA</name>
<gene>
    <name evidence="2" type="ORF">GCM10023094_15600</name>
</gene>
<evidence type="ECO:0000256" key="1">
    <source>
        <dbReference type="SAM" id="MobiDB-lite"/>
    </source>
</evidence>
<proteinExistence type="predicted"/>
<keyword evidence="3" id="KW-1185">Reference proteome</keyword>
<organism evidence="2 3">
    <name type="scientific">Rhodococcus olei</name>
    <dbReference type="NCBI Taxonomy" id="2161675"/>
    <lineage>
        <taxon>Bacteria</taxon>
        <taxon>Bacillati</taxon>
        <taxon>Actinomycetota</taxon>
        <taxon>Actinomycetes</taxon>
        <taxon>Mycobacteriales</taxon>
        <taxon>Nocardiaceae</taxon>
        <taxon>Rhodococcus</taxon>
    </lineage>
</organism>